<evidence type="ECO:0000256" key="4">
    <source>
        <dbReference type="ARBA" id="ARBA00023242"/>
    </source>
</evidence>
<dbReference type="InterPro" id="IPR037850">
    <property type="entry name" value="RBBP5/Swd1"/>
</dbReference>
<comment type="caution">
    <text evidence="7">The sequence shown here is derived from an EMBL/GenBank/DDBJ whole genome shotgun (WGS) entry which is preliminary data.</text>
</comment>
<protein>
    <submittedName>
        <fullName evidence="7">Retinoblastoma-binding protein 5-like protein</fullName>
    </submittedName>
</protein>
<dbReference type="GO" id="GO:0048188">
    <property type="term" value="C:Set1C/COMPASS complex"/>
    <property type="evidence" value="ECO:0007669"/>
    <property type="project" value="InterPro"/>
</dbReference>
<dbReference type="PROSITE" id="PS50294">
    <property type="entry name" value="WD_REPEATS_REGION"/>
    <property type="match status" value="1"/>
</dbReference>
<name>A0A9X6NI43_HYPEX</name>
<evidence type="ECO:0000256" key="2">
    <source>
        <dbReference type="ARBA" id="ARBA00022574"/>
    </source>
</evidence>
<dbReference type="InterPro" id="IPR015943">
    <property type="entry name" value="WD40/YVTN_repeat-like_dom_sf"/>
</dbReference>
<dbReference type="PANTHER" id="PTHR44040">
    <property type="entry name" value="RETINOBLASTOMA-BINDING PROTEIN 5"/>
    <property type="match status" value="1"/>
</dbReference>
<evidence type="ECO:0000313" key="8">
    <source>
        <dbReference type="Proteomes" id="UP000192578"/>
    </source>
</evidence>
<dbReference type="InterPro" id="IPR036322">
    <property type="entry name" value="WD40_repeat_dom_sf"/>
</dbReference>
<feature type="repeat" description="WD" evidence="5">
    <location>
        <begin position="36"/>
        <end position="66"/>
    </location>
</feature>
<proteinExistence type="predicted"/>
<dbReference type="EMBL" id="MTYJ01000398">
    <property type="protein sequence ID" value="OWA54370.1"/>
    <property type="molecule type" value="Genomic_DNA"/>
</dbReference>
<dbReference type="InterPro" id="IPR001680">
    <property type="entry name" value="WD40_rpt"/>
</dbReference>
<dbReference type="Pfam" id="PF00400">
    <property type="entry name" value="WD40"/>
    <property type="match status" value="2"/>
</dbReference>
<feature type="compositionally biased region" description="Basic and acidic residues" evidence="6">
    <location>
        <begin position="446"/>
        <end position="457"/>
    </location>
</feature>
<dbReference type="SUPFAM" id="SSF50978">
    <property type="entry name" value="WD40 repeat-like"/>
    <property type="match status" value="1"/>
</dbReference>
<reference evidence="8" key="1">
    <citation type="submission" date="2017-01" db="EMBL/GenBank/DDBJ databases">
        <title>Comparative genomics of anhydrobiosis in the tardigrade Hypsibius dujardini.</title>
        <authorList>
            <person name="Yoshida Y."/>
            <person name="Koutsovoulos G."/>
            <person name="Laetsch D."/>
            <person name="Stevens L."/>
            <person name="Kumar S."/>
            <person name="Horikawa D."/>
            <person name="Ishino K."/>
            <person name="Komine S."/>
            <person name="Tomita M."/>
            <person name="Blaxter M."/>
            <person name="Arakawa K."/>
        </authorList>
    </citation>
    <scope>NUCLEOTIDE SEQUENCE [LARGE SCALE GENOMIC DNA]</scope>
    <source>
        <strain evidence="8">Z151</strain>
    </source>
</reference>
<dbReference type="OrthoDB" id="196858at2759"/>
<keyword evidence="8" id="KW-1185">Reference proteome</keyword>
<dbReference type="SMART" id="SM00320">
    <property type="entry name" value="WD40"/>
    <property type="match status" value="6"/>
</dbReference>
<keyword evidence="3" id="KW-0677">Repeat</keyword>
<dbReference type="Gene3D" id="2.130.10.10">
    <property type="entry name" value="YVTN repeat-like/Quinoprotein amine dehydrogenase"/>
    <property type="match status" value="1"/>
</dbReference>
<dbReference type="AlphaFoldDB" id="A0A9X6NI43"/>
<evidence type="ECO:0000256" key="3">
    <source>
        <dbReference type="ARBA" id="ARBA00022737"/>
    </source>
</evidence>
<evidence type="ECO:0000256" key="6">
    <source>
        <dbReference type="SAM" id="MobiDB-lite"/>
    </source>
</evidence>
<evidence type="ECO:0000256" key="5">
    <source>
        <dbReference type="PROSITE-ProRule" id="PRU00221"/>
    </source>
</evidence>
<gene>
    <name evidence="7" type="ORF">BV898_18774</name>
</gene>
<accession>A0A9X6NI43</accession>
<evidence type="ECO:0000256" key="1">
    <source>
        <dbReference type="ARBA" id="ARBA00004123"/>
    </source>
</evidence>
<dbReference type="Proteomes" id="UP000192578">
    <property type="component" value="Unassembled WGS sequence"/>
</dbReference>
<dbReference type="PROSITE" id="PS50082">
    <property type="entry name" value="WD_REPEATS_2"/>
    <property type="match status" value="2"/>
</dbReference>
<sequence length="483" mass="53569">MALSSNMEFFLDSFGQNFPAENNGTLDCISIALSCAFNRQGTLLAVGCNDGRICIWDFTTRSVAKIISGHVHPVSSLSWSRNGQRLASSSTDGKVCVWETLTGEIVWHFNFSVVIMRVQCHPRNMDQYLILPFKQMGIVLTIGRKSFDRLRGEDGADDYHTCVTYSRRGDFILTGNQKGRIVVIRSDNVSTIQSSFQIVTQAQTGIPIRTLEVSRRGENMVVNAGDKVIRIYKIADVLQGHGHTEIEPSQRLQDLVNKNVWKKVFFSGDGEYVCAGSSRTHQLYIWENFTGTLVKILTGTKGETLMDAAWHPIRPIIVSVSGGIVSIWSQTHVENWSAFTPDFRELDENVEYEERESEFDMEDEDKSVTMEVDEQDENDDVDVVTLEKNAAYCSSDEEEDDPTAVLFIPVIPEIEEPEMDNWLADVSSGTAASIASGSGKGGKGGGEAKRPKTKKDPAAQPGQAKRSRLDSESAGSKRAPRPH</sequence>
<organism evidence="7 8">
    <name type="scientific">Hypsibius exemplaris</name>
    <name type="common">Freshwater tardigrade</name>
    <dbReference type="NCBI Taxonomy" id="2072580"/>
    <lineage>
        <taxon>Eukaryota</taxon>
        <taxon>Metazoa</taxon>
        <taxon>Ecdysozoa</taxon>
        <taxon>Tardigrada</taxon>
        <taxon>Eutardigrada</taxon>
        <taxon>Parachela</taxon>
        <taxon>Hypsibioidea</taxon>
        <taxon>Hypsibiidae</taxon>
        <taxon>Hypsibius</taxon>
    </lineage>
</organism>
<keyword evidence="4" id="KW-0539">Nucleus</keyword>
<feature type="region of interest" description="Disordered" evidence="6">
    <location>
        <begin position="430"/>
        <end position="483"/>
    </location>
</feature>
<keyword evidence="2 5" id="KW-0853">WD repeat</keyword>
<comment type="subcellular location">
    <subcellularLocation>
        <location evidence="1">Nucleus</location>
    </subcellularLocation>
</comment>
<evidence type="ECO:0000313" key="7">
    <source>
        <dbReference type="EMBL" id="OWA54370.1"/>
    </source>
</evidence>
<dbReference type="PANTHER" id="PTHR44040:SF1">
    <property type="entry name" value="RETINOBLASTOMA-BINDING PROTEIN 5"/>
    <property type="match status" value="1"/>
</dbReference>
<feature type="repeat" description="WD" evidence="5">
    <location>
        <begin position="67"/>
        <end position="108"/>
    </location>
</feature>